<dbReference type="PROSITE" id="PS51649">
    <property type="entry name" value="NPH3"/>
    <property type="match status" value="1"/>
</dbReference>
<keyword evidence="6" id="KW-1185">Reference proteome</keyword>
<keyword evidence="1" id="KW-0833">Ubl conjugation pathway</keyword>
<keyword evidence="3" id="KW-0175">Coiled coil</keyword>
<dbReference type="InterPro" id="IPR027356">
    <property type="entry name" value="NPH3_dom"/>
</dbReference>
<name>A0A5A7QVE7_STRAF</name>
<feature type="domain" description="NPH3" evidence="4">
    <location>
        <begin position="23"/>
        <end position="295"/>
    </location>
</feature>
<proteinExistence type="inferred from homology"/>
<evidence type="ECO:0000313" key="6">
    <source>
        <dbReference type="Proteomes" id="UP000325081"/>
    </source>
</evidence>
<protein>
    <submittedName>
        <fullName evidence="5">Phototropic-responsive NPH3 family protein</fullName>
    </submittedName>
</protein>
<dbReference type="OrthoDB" id="680561at2759"/>
<accession>A0A5A7QVE7</accession>
<evidence type="ECO:0000259" key="4">
    <source>
        <dbReference type="PROSITE" id="PS51649"/>
    </source>
</evidence>
<dbReference type="UniPathway" id="UPA00143"/>
<comment type="caution">
    <text evidence="5">The sequence shown here is derived from an EMBL/GenBank/DDBJ whole genome shotgun (WGS) entry which is preliminary data.</text>
</comment>
<sequence>MQNSSLQESIKPFCNLTRLFESELGPNNHSTTSDSDYFIKTLSRIQSKGARPDLIASIITHYAPKHLPELSGPTLEPVPKPNSPRESITSSWAKKKLFIESLVEVLPPDKNSVPCGFLLRALRAACMVGVGPAHRAELEARVSRQLDRAELEDLLIPCFGHEPGTTLLDFGLVVRVVKGFAGLEEARCGAALVKVAKLVDGYLAEAALDSNLGLSGFVDLASVLPDHARASDDGLYRAIDTYLKAHPSLSKQDRKRLFNLIDARKLSTEASLHAAQNERLPVRAVIQVLLSEQYKISKHVIDWSGSLTGPHSPVIGLDGPVRCLSKREVATRNMEVRRLKDDVLRLQSQCMNMEKQIEELLEKKKRFFSWKKLLLKRT</sequence>
<dbReference type="Proteomes" id="UP000325081">
    <property type="component" value="Unassembled WGS sequence"/>
</dbReference>
<dbReference type="EMBL" id="BKCP01008292">
    <property type="protein sequence ID" value="GER48397.1"/>
    <property type="molecule type" value="Genomic_DNA"/>
</dbReference>
<dbReference type="PANTHER" id="PTHR32370">
    <property type="entry name" value="OS12G0117600 PROTEIN"/>
    <property type="match status" value="1"/>
</dbReference>
<dbReference type="AlphaFoldDB" id="A0A5A7QVE7"/>
<evidence type="ECO:0000256" key="2">
    <source>
        <dbReference type="PROSITE-ProRule" id="PRU00982"/>
    </source>
</evidence>
<organism evidence="5 6">
    <name type="scientific">Striga asiatica</name>
    <name type="common">Asiatic witchweed</name>
    <name type="synonym">Buchnera asiatica</name>
    <dbReference type="NCBI Taxonomy" id="4170"/>
    <lineage>
        <taxon>Eukaryota</taxon>
        <taxon>Viridiplantae</taxon>
        <taxon>Streptophyta</taxon>
        <taxon>Embryophyta</taxon>
        <taxon>Tracheophyta</taxon>
        <taxon>Spermatophyta</taxon>
        <taxon>Magnoliopsida</taxon>
        <taxon>eudicotyledons</taxon>
        <taxon>Gunneridae</taxon>
        <taxon>Pentapetalae</taxon>
        <taxon>asterids</taxon>
        <taxon>lamiids</taxon>
        <taxon>Lamiales</taxon>
        <taxon>Orobanchaceae</taxon>
        <taxon>Buchnereae</taxon>
        <taxon>Striga</taxon>
    </lineage>
</organism>
<dbReference type="GO" id="GO:0016567">
    <property type="term" value="P:protein ubiquitination"/>
    <property type="evidence" value="ECO:0007669"/>
    <property type="project" value="UniProtKB-UniPathway"/>
</dbReference>
<comment type="similarity">
    <text evidence="2">Belongs to the NPH3 family.</text>
</comment>
<dbReference type="InterPro" id="IPR043454">
    <property type="entry name" value="NPH3/RPT2-like"/>
</dbReference>
<feature type="coiled-coil region" evidence="3">
    <location>
        <begin position="336"/>
        <end position="363"/>
    </location>
</feature>
<evidence type="ECO:0000313" key="5">
    <source>
        <dbReference type="EMBL" id="GER48397.1"/>
    </source>
</evidence>
<evidence type="ECO:0000256" key="3">
    <source>
        <dbReference type="SAM" id="Coils"/>
    </source>
</evidence>
<reference evidence="6" key="1">
    <citation type="journal article" date="2019" name="Curr. Biol.">
        <title>Genome Sequence of Striga asiatica Provides Insight into the Evolution of Plant Parasitism.</title>
        <authorList>
            <person name="Yoshida S."/>
            <person name="Kim S."/>
            <person name="Wafula E.K."/>
            <person name="Tanskanen J."/>
            <person name="Kim Y.M."/>
            <person name="Honaas L."/>
            <person name="Yang Z."/>
            <person name="Spallek T."/>
            <person name="Conn C.E."/>
            <person name="Ichihashi Y."/>
            <person name="Cheong K."/>
            <person name="Cui S."/>
            <person name="Der J.P."/>
            <person name="Gundlach H."/>
            <person name="Jiao Y."/>
            <person name="Hori C."/>
            <person name="Ishida J.K."/>
            <person name="Kasahara H."/>
            <person name="Kiba T."/>
            <person name="Kim M.S."/>
            <person name="Koo N."/>
            <person name="Laohavisit A."/>
            <person name="Lee Y.H."/>
            <person name="Lumba S."/>
            <person name="McCourt P."/>
            <person name="Mortimer J.C."/>
            <person name="Mutuku J.M."/>
            <person name="Nomura T."/>
            <person name="Sasaki-Sekimoto Y."/>
            <person name="Seto Y."/>
            <person name="Wang Y."/>
            <person name="Wakatake T."/>
            <person name="Sakakibara H."/>
            <person name="Demura T."/>
            <person name="Yamaguchi S."/>
            <person name="Yoneyama K."/>
            <person name="Manabe R.I."/>
            <person name="Nelson D.C."/>
            <person name="Schulman A.H."/>
            <person name="Timko M.P."/>
            <person name="dePamphilis C.W."/>
            <person name="Choi D."/>
            <person name="Shirasu K."/>
        </authorList>
    </citation>
    <scope>NUCLEOTIDE SEQUENCE [LARGE SCALE GENOMIC DNA]</scope>
    <source>
        <strain evidence="6">cv. UVA1</strain>
    </source>
</reference>
<dbReference type="Pfam" id="PF03000">
    <property type="entry name" value="NPH3"/>
    <property type="match status" value="1"/>
</dbReference>
<evidence type="ECO:0000256" key="1">
    <source>
        <dbReference type="ARBA" id="ARBA00022786"/>
    </source>
</evidence>
<gene>
    <name evidence="5" type="ORF">STAS_25559</name>
</gene>